<dbReference type="AlphaFoldDB" id="F2KP57"/>
<dbReference type="InterPro" id="IPR043009">
    <property type="entry name" value="LOR/SDH_bifunc_enz_cons_dom_sf"/>
</dbReference>
<keyword evidence="2" id="KW-0547">Nucleotide-binding</keyword>
<feature type="domain" description="Arginine dihydrolase ArgZ/ArgE-like C-terminal first subdomain" evidence="13">
    <location>
        <begin position="103"/>
        <end position="183"/>
    </location>
</feature>
<comment type="catalytic activity">
    <reaction evidence="5">
        <text>L-ornithine = L-proline + NH4(+)</text>
        <dbReference type="Rhea" id="RHEA:24368"/>
        <dbReference type="ChEBI" id="CHEBI:28938"/>
        <dbReference type="ChEBI" id="CHEBI:46911"/>
        <dbReference type="ChEBI" id="CHEBI:60039"/>
        <dbReference type="EC" id="4.3.1.12"/>
    </reaction>
</comment>
<evidence type="ECO:0000256" key="4">
    <source>
        <dbReference type="ARBA" id="ARBA00023239"/>
    </source>
</evidence>
<dbReference type="GO" id="GO:0008473">
    <property type="term" value="F:ornithine cyclodeaminase activity"/>
    <property type="evidence" value="ECO:0007669"/>
    <property type="project" value="UniProtKB-EC"/>
</dbReference>
<keyword evidence="4" id="KW-0456">Lyase</keyword>
<dbReference type="Pfam" id="PF04455">
    <property type="entry name" value="Saccharop_dh_N"/>
    <property type="match status" value="1"/>
</dbReference>
<dbReference type="Proteomes" id="UP000008136">
    <property type="component" value="Chromosome"/>
</dbReference>
<evidence type="ECO:0000256" key="1">
    <source>
        <dbReference type="ARBA" id="ARBA00001911"/>
    </source>
</evidence>
<dbReference type="Gene3D" id="3.40.50.10690">
    <property type="entry name" value="putative lor/sdh protein like domains"/>
    <property type="match status" value="1"/>
</dbReference>
<dbReference type="InterPro" id="IPR048963">
    <property type="entry name" value="ArgZ/ArgE-like_C_2nd"/>
</dbReference>
<keyword evidence="3" id="KW-0520">NAD</keyword>
<dbReference type="InterPro" id="IPR005239">
    <property type="entry name" value="ArgZ/ArgE-like"/>
</dbReference>
<accession>F2KP57</accession>
<evidence type="ECO:0000256" key="7">
    <source>
        <dbReference type="ARBA" id="ARBA00061348"/>
    </source>
</evidence>
<dbReference type="HOGENOM" id="CLU_056125_0_0_2"/>
<feature type="domain" description="LOR/SDH bifunctional enzyme conserved" evidence="11">
    <location>
        <begin position="4"/>
        <end position="102"/>
    </location>
</feature>
<dbReference type="InterPro" id="IPR029035">
    <property type="entry name" value="DHS-like_NAD/FAD-binding_dom"/>
</dbReference>
<protein>
    <recommendedName>
        <fullName evidence="9">Ornithine cyclodeaminase</fullName>
        <ecNumber evidence="8">4.3.1.12</ecNumber>
    </recommendedName>
    <alternativeName>
        <fullName evidence="10">Archaeal ornithine cyclodeaminase</fullName>
    </alternativeName>
</protein>
<proteinExistence type="inferred from homology"/>
<dbReference type="STRING" id="693661.Arcve_1458"/>
<keyword evidence="15" id="KW-1185">Reference proteome</keyword>
<dbReference type="GeneID" id="10394582"/>
<name>F2KP57_ARCVS</name>
<dbReference type="CDD" id="cd12144">
    <property type="entry name" value="SDH_N_domain"/>
    <property type="match status" value="1"/>
</dbReference>
<evidence type="ECO:0000256" key="3">
    <source>
        <dbReference type="ARBA" id="ARBA00023027"/>
    </source>
</evidence>
<comment type="function">
    <text evidence="6">Catalyzes the conversion of ornithine to proline, with the release of ammonia.</text>
</comment>
<feature type="domain" description="Arginine dihydrolase ArgZ/ArgE-like C-terminal second subdomain" evidence="12">
    <location>
        <begin position="186"/>
        <end position="396"/>
    </location>
</feature>
<evidence type="ECO:0000313" key="14">
    <source>
        <dbReference type="EMBL" id="AEA47461.1"/>
    </source>
</evidence>
<dbReference type="RefSeq" id="WP_013684122.1">
    <property type="nucleotide sequence ID" value="NC_015320.1"/>
</dbReference>
<evidence type="ECO:0000256" key="9">
    <source>
        <dbReference type="ARBA" id="ARBA00072993"/>
    </source>
</evidence>
<evidence type="ECO:0000256" key="8">
    <source>
        <dbReference type="ARBA" id="ARBA00066346"/>
    </source>
</evidence>
<dbReference type="NCBIfam" id="TIGR00300">
    <property type="entry name" value="TIGR00300 family protein"/>
    <property type="match status" value="1"/>
</dbReference>
<dbReference type="EC" id="4.3.1.12" evidence="8"/>
<comment type="similarity">
    <text evidence="7">Belongs to the AgrE/ArgZ ornithine cyclodeaminase family.</text>
</comment>
<evidence type="ECO:0000256" key="10">
    <source>
        <dbReference type="ARBA" id="ARBA00081581"/>
    </source>
</evidence>
<dbReference type="GO" id="GO:0000166">
    <property type="term" value="F:nucleotide binding"/>
    <property type="evidence" value="ECO:0007669"/>
    <property type="project" value="UniProtKB-KW"/>
</dbReference>
<evidence type="ECO:0000256" key="2">
    <source>
        <dbReference type="ARBA" id="ARBA00022741"/>
    </source>
</evidence>
<reference evidence="14 15" key="1">
    <citation type="submission" date="2011-03" db="EMBL/GenBank/DDBJ databases">
        <title>The complete genome of Archaeoglobus veneficus SNP6.</title>
        <authorList>
            <consortium name="US DOE Joint Genome Institute (JGI-PGF)"/>
            <person name="Lucas S."/>
            <person name="Copeland A."/>
            <person name="Lapidus A."/>
            <person name="Bruce D."/>
            <person name="Goodwin L."/>
            <person name="Pitluck S."/>
            <person name="Kyrpides N."/>
            <person name="Mavromatis K."/>
            <person name="Pagani I."/>
            <person name="Ivanova N."/>
            <person name="Mikhailova N."/>
            <person name="Lu M."/>
            <person name="Detter J.C."/>
            <person name="Tapia R."/>
            <person name="Han C."/>
            <person name="Land M."/>
            <person name="Hauser L."/>
            <person name="Markowitz V."/>
            <person name="Cheng J.-F."/>
            <person name="Hugenholtz P."/>
            <person name="Woyke T."/>
            <person name="Wu D."/>
            <person name="Spring S."/>
            <person name="Brambilla E."/>
            <person name="Klenk H.-P."/>
            <person name="Eisen J.A."/>
        </authorList>
    </citation>
    <scope>NUCLEOTIDE SEQUENCE [LARGE SCALE GENOMIC DNA]</scope>
    <source>
        <strain>SNP6</strain>
    </source>
</reference>
<gene>
    <name evidence="14" type="ordered locus">Arcve_1458</name>
</gene>
<evidence type="ECO:0000256" key="6">
    <source>
        <dbReference type="ARBA" id="ARBA00056756"/>
    </source>
</evidence>
<dbReference type="InterPro" id="IPR007545">
    <property type="entry name" value="LOR/SDH_bifunc_enz_cons_dom"/>
</dbReference>
<dbReference type="eggNOG" id="arCOG04422">
    <property type="taxonomic scope" value="Archaea"/>
</dbReference>
<dbReference type="KEGG" id="ave:Arcve_1458"/>
<dbReference type="EMBL" id="CP002588">
    <property type="protein sequence ID" value="AEA47461.1"/>
    <property type="molecule type" value="Genomic_DNA"/>
</dbReference>
<dbReference type="Pfam" id="PF21570">
    <property type="entry name" value="ArgZ-like_C_2nd"/>
    <property type="match status" value="1"/>
</dbReference>
<evidence type="ECO:0000259" key="12">
    <source>
        <dbReference type="Pfam" id="PF21570"/>
    </source>
</evidence>
<dbReference type="OrthoDB" id="64170at2157"/>
<evidence type="ECO:0000259" key="13">
    <source>
        <dbReference type="Pfam" id="PF21571"/>
    </source>
</evidence>
<evidence type="ECO:0000259" key="11">
    <source>
        <dbReference type="Pfam" id="PF04455"/>
    </source>
</evidence>
<dbReference type="InterPro" id="IPR048964">
    <property type="entry name" value="ArgZ/ArgE-like_C_1st"/>
</dbReference>
<organism evidence="14 15">
    <name type="scientific">Archaeoglobus veneficus (strain DSM 11195 / SNP6)</name>
    <dbReference type="NCBI Taxonomy" id="693661"/>
    <lineage>
        <taxon>Archaea</taxon>
        <taxon>Methanobacteriati</taxon>
        <taxon>Methanobacteriota</taxon>
        <taxon>Archaeoglobi</taxon>
        <taxon>Archaeoglobales</taxon>
        <taxon>Archaeoglobaceae</taxon>
        <taxon>Archaeoglobus</taxon>
    </lineage>
</organism>
<comment type="cofactor">
    <cofactor evidence="1">
        <name>NAD(+)</name>
        <dbReference type="ChEBI" id="CHEBI:57540"/>
    </cofactor>
</comment>
<sequence length="413" mass="45470">MNAREVEFEGHLIDSMILPKALDAILDLEGEFEILEFRIGKKKEDHSYARLLVVGRDEQHLQKILHVLHRIGAKIPEAEEVELKPAPADKVLPENFYVTTNHPTFVNYKGKWLQVEGIGMDKVIAIRNGKAVCLFLNEVKKGDLIVVGEKGVRVVPPERPRKVSHFQFMGGSVSSERPTEELIEIIAEEIINLKRNGGRVAVVAGPAIDHTGARNALAGMIRDGYIDLLLSGNALAVHDIELSIFGTSLGMDLRTGRPVPGGNRHHLYTISKVIAAGGIRKAVEAGIIKDGIMYECVKNNIPFILAGSIRDDGPLPEVITDVMVAKKAMREALQNIDMVIMLATMLHSIAVGNLLPSTVKTICVDINPATVTKLMDRGTAQAIGVVTDVGLFVPQLYEKLKEKEREKREIMEE</sequence>
<dbReference type="Pfam" id="PF21571">
    <property type="entry name" value="ArgZ-like_C_1st"/>
    <property type="match status" value="1"/>
</dbReference>
<evidence type="ECO:0000256" key="5">
    <source>
        <dbReference type="ARBA" id="ARBA00052109"/>
    </source>
</evidence>
<dbReference type="SUPFAM" id="SSF52467">
    <property type="entry name" value="DHS-like NAD/FAD-binding domain"/>
    <property type="match status" value="1"/>
</dbReference>
<evidence type="ECO:0000313" key="15">
    <source>
        <dbReference type="Proteomes" id="UP000008136"/>
    </source>
</evidence>
<dbReference type="Gene3D" id="3.30.70.2690">
    <property type="entry name" value="LOR/SDH bifunctional enzyme, conserved domain"/>
    <property type="match status" value="1"/>
</dbReference>